<proteinExistence type="predicted"/>
<organism evidence="1 2">
    <name type="scientific">Piloderma croceum (strain F 1598)</name>
    <dbReference type="NCBI Taxonomy" id="765440"/>
    <lineage>
        <taxon>Eukaryota</taxon>
        <taxon>Fungi</taxon>
        <taxon>Dikarya</taxon>
        <taxon>Basidiomycota</taxon>
        <taxon>Agaricomycotina</taxon>
        <taxon>Agaricomycetes</taxon>
        <taxon>Agaricomycetidae</taxon>
        <taxon>Atheliales</taxon>
        <taxon>Atheliaceae</taxon>
        <taxon>Piloderma</taxon>
    </lineage>
</organism>
<reference evidence="2" key="2">
    <citation type="submission" date="2015-01" db="EMBL/GenBank/DDBJ databases">
        <title>Evolutionary Origins and Diversification of the Mycorrhizal Mutualists.</title>
        <authorList>
            <consortium name="DOE Joint Genome Institute"/>
            <consortium name="Mycorrhizal Genomics Consortium"/>
            <person name="Kohler A."/>
            <person name="Kuo A."/>
            <person name="Nagy L.G."/>
            <person name="Floudas D."/>
            <person name="Copeland A."/>
            <person name="Barry K.W."/>
            <person name="Cichocki N."/>
            <person name="Veneault-Fourrey C."/>
            <person name="LaButti K."/>
            <person name="Lindquist E.A."/>
            <person name="Lipzen A."/>
            <person name="Lundell T."/>
            <person name="Morin E."/>
            <person name="Murat C."/>
            <person name="Riley R."/>
            <person name="Ohm R."/>
            <person name="Sun H."/>
            <person name="Tunlid A."/>
            <person name="Henrissat B."/>
            <person name="Grigoriev I.V."/>
            <person name="Hibbett D.S."/>
            <person name="Martin F."/>
        </authorList>
    </citation>
    <scope>NUCLEOTIDE SEQUENCE [LARGE SCALE GENOMIC DNA]</scope>
    <source>
        <strain evidence="2">F 1598</strain>
    </source>
</reference>
<name>A0A0C3FC26_PILCF</name>
<dbReference type="Proteomes" id="UP000054166">
    <property type="component" value="Unassembled WGS sequence"/>
</dbReference>
<dbReference type="InParanoid" id="A0A0C3FC26"/>
<gene>
    <name evidence="1" type="ORF">PILCRDRAFT_469987</name>
</gene>
<evidence type="ECO:0000313" key="2">
    <source>
        <dbReference type="Proteomes" id="UP000054166"/>
    </source>
</evidence>
<keyword evidence="2" id="KW-1185">Reference proteome</keyword>
<sequence length="129" mass="14523">MIARIECRETSHCPVLFIQTRRGVQNESITQYETTLDFDGGWHVVVAAVPNQPPFIAVIRFQQVNYLLASRYGLDAHVTAFYSFPMIGNAVGPALEGQEGREGRQMHYHPKMKLSARSTITTVIDKSEL</sequence>
<protein>
    <submittedName>
        <fullName evidence="1">Uncharacterized protein</fullName>
    </submittedName>
</protein>
<accession>A0A0C3FC26</accession>
<dbReference type="HOGENOM" id="CLU_1949630_0_0_1"/>
<dbReference type="EMBL" id="KN832995">
    <property type="protein sequence ID" value="KIM82155.1"/>
    <property type="molecule type" value="Genomic_DNA"/>
</dbReference>
<dbReference type="AlphaFoldDB" id="A0A0C3FC26"/>
<evidence type="ECO:0000313" key="1">
    <source>
        <dbReference type="EMBL" id="KIM82155.1"/>
    </source>
</evidence>
<reference evidence="1 2" key="1">
    <citation type="submission" date="2014-04" db="EMBL/GenBank/DDBJ databases">
        <authorList>
            <consortium name="DOE Joint Genome Institute"/>
            <person name="Kuo A."/>
            <person name="Tarkka M."/>
            <person name="Buscot F."/>
            <person name="Kohler A."/>
            <person name="Nagy L.G."/>
            <person name="Floudas D."/>
            <person name="Copeland A."/>
            <person name="Barry K.W."/>
            <person name="Cichocki N."/>
            <person name="Veneault-Fourrey C."/>
            <person name="LaButti K."/>
            <person name="Lindquist E.A."/>
            <person name="Lipzen A."/>
            <person name="Lundell T."/>
            <person name="Morin E."/>
            <person name="Murat C."/>
            <person name="Sun H."/>
            <person name="Tunlid A."/>
            <person name="Henrissat B."/>
            <person name="Grigoriev I.V."/>
            <person name="Hibbett D.S."/>
            <person name="Martin F."/>
            <person name="Nordberg H.P."/>
            <person name="Cantor M.N."/>
            <person name="Hua S.X."/>
        </authorList>
    </citation>
    <scope>NUCLEOTIDE SEQUENCE [LARGE SCALE GENOMIC DNA]</scope>
    <source>
        <strain evidence="1 2">F 1598</strain>
    </source>
</reference>